<keyword evidence="3" id="KW-1185">Reference proteome</keyword>
<evidence type="ECO:0000256" key="1">
    <source>
        <dbReference type="SAM" id="MobiDB-lite"/>
    </source>
</evidence>
<reference evidence="2 3" key="1">
    <citation type="journal article" date="2014" name="Genome Biol. Evol.">
        <title>The secreted proteins of Achlya hypogyna and Thraustotheca clavata identify the ancestral oomycete secretome and reveal gene acquisitions by horizontal gene transfer.</title>
        <authorList>
            <person name="Misner I."/>
            <person name="Blouin N."/>
            <person name="Leonard G."/>
            <person name="Richards T.A."/>
            <person name="Lane C.E."/>
        </authorList>
    </citation>
    <scope>NUCLEOTIDE SEQUENCE [LARGE SCALE GENOMIC DNA]</scope>
    <source>
        <strain evidence="2 3">ATCC 34112</strain>
    </source>
</reference>
<protein>
    <submittedName>
        <fullName evidence="2">Crinkler (CRN) family protein</fullName>
    </submittedName>
</protein>
<dbReference type="InterPro" id="IPR027417">
    <property type="entry name" value="P-loop_NTPase"/>
</dbReference>
<dbReference type="AlphaFoldDB" id="A0A1W0A7C4"/>
<dbReference type="Proteomes" id="UP000243217">
    <property type="component" value="Unassembled WGS sequence"/>
</dbReference>
<evidence type="ECO:0000313" key="3">
    <source>
        <dbReference type="Proteomes" id="UP000243217"/>
    </source>
</evidence>
<name>A0A1W0A7C4_9STRA</name>
<feature type="region of interest" description="Disordered" evidence="1">
    <location>
        <begin position="380"/>
        <end position="409"/>
    </location>
</feature>
<dbReference type="EMBL" id="JNBS01000378">
    <property type="protein sequence ID" value="OQS06071.1"/>
    <property type="molecule type" value="Genomic_DNA"/>
</dbReference>
<proteinExistence type="predicted"/>
<comment type="caution">
    <text evidence="2">The sequence shown here is derived from an EMBL/GenBank/DDBJ whole genome shotgun (WGS) entry which is preliminary data.</text>
</comment>
<organism evidence="2 3">
    <name type="scientific">Thraustotheca clavata</name>
    <dbReference type="NCBI Taxonomy" id="74557"/>
    <lineage>
        <taxon>Eukaryota</taxon>
        <taxon>Sar</taxon>
        <taxon>Stramenopiles</taxon>
        <taxon>Oomycota</taxon>
        <taxon>Saprolegniomycetes</taxon>
        <taxon>Saprolegniales</taxon>
        <taxon>Achlyaceae</taxon>
        <taxon>Thraustotheca</taxon>
    </lineage>
</organism>
<evidence type="ECO:0000313" key="2">
    <source>
        <dbReference type="EMBL" id="OQS06071.1"/>
    </source>
</evidence>
<gene>
    <name evidence="2" type="ORF">THRCLA_20451</name>
</gene>
<dbReference type="OrthoDB" id="73730at2759"/>
<accession>A0A1W0A7C4</accession>
<sequence length="751" mass="86938">MSILPGWRLLDKEVFGANSVPKERVVHVVVGLPEVKQPSYSVSESIQPMVLSLELRESSKSFLAELKYYKERGELIRMNCPSSHTRILGKINTIYAENKYPLPFICVEGSSGMGKSQLAFTLQGDRPYYYILANVDASQPMTTFYLTAELWTYGFIYALLKYSNTDEHQTDPKMIRFDELERFNIQQRSSRTVQDLVNEMKENHRKLPFFILDELCPNTDGPKGRNLPAFQRNVFRICDLVVIVMGTNSKIANLISQSHGSYDEPHIWMSLVPRFPKYQLQVNEEEKEGWSIATAKYPFLVKIVQNSRGRFTRHFIENVAKSCVNGPKKLCDLMDEAIAHVYKKTHDGKAFLSSETGKKAQSLAISYYNAEPAYVSLKTTEVDEDSPEEKKTEMLSANSPVDEELPPPPKRFKCEPLHKDVGEKCMHHHFANLVDKGLTDFVLAKQFLKLVNDGTIWEPKFCFPSIEDDILLYLAILGGKECPTYCDYFENIPFSAKYIHKEFPTNQNTNAIKNDSGLYVNMVAHAIFSSSRRNGVQGIPFDDFLSCLLGEFEDRTWKRIDLTWKNEPFVFSNLIPILATKTIPFLAPVNTFWPKYIFEQNHPNGCYYGNFYRAADDDRCDIYIKHPQEENQEHRHIMKPEERLKCYPIFLSECKYWENSLKMHELNTIVDRVDYAWAFKEKQINERSAKHVKIRRWSVLIVFCLKLEQKKELNRQATCCVIDREGKVTVINAKEGQNEHVIVVETWYGYI</sequence>
<dbReference type="SUPFAM" id="SSF52540">
    <property type="entry name" value="P-loop containing nucleoside triphosphate hydrolases"/>
    <property type="match status" value="1"/>
</dbReference>